<dbReference type="InterPro" id="IPR032466">
    <property type="entry name" value="Metal_Hydrolase"/>
</dbReference>
<evidence type="ECO:0000313" key="4">
    <source>
        <dbReference type="Proteomes" id="UP000596827"/>
    </source>
</evidence>
<gene>
    <name evidence="3" type="ORF">H8R02_18060</name>
</gene>
<dbReference type="RefSeq" id="WP_187082853.1">
    <property type="nucleotide sequence ID" value="NZ_JACORU010000006.1"/>
</dbReference>
<dbReference type="GO" id="GO:0016811">
    <property type="term" value="F:hydrolase activity, acting on carbon-nitrogen (but not peptide) bonds, in linear amides"/>
    <property type="evidence" value="ECO:0007669"/>
    <property type="project" value="InterPro"/>
</dbReference>
<feature type="domain" description="Amidohydrolase 3" evidence="2">
    <location>
        <begin position="68"/>
        <end position="504"/>
    </location>
</feature>
<dbReference type="Pfam" id="PF07969">
    <property type="entry name" value="Amidohydro_3"/>
    <property type="match status" value="1"/>
</dbReference>
<name>A0A923MBP3_9BURK</name>
<dbReference type="Proteomes" id="UP000596827">
    <property type="component" value="Unassembled WGS sequence"/>
</dbReference>
<dbReference type="InterPro" id="IPR023100">
    <property type="entry name" value="D-aminoacylase_insert_dom_sf"/>
</dbReference>
<dbReference type="PANTHER" id="PTHR11647">
    <property type="entry name" value="HYDRANTOINASE/DIHYDROPYRIMIDINASE FAMILY MEMBER"/>
    <property type="match status" value="1"/>
</dbReference>
<proteinExistence type="predicted"/>
<feature type="signal peptide" evidence="1">
    <location>
        <begin position="1"/>
        <end position="20"/>
    </location>
</feature>
<protein>
    <submittedName>
        <fullName evidence="3">D-aminoacylase</fullName>
    </submittedName>
</protein>
<dbReference type="CDD" id="cd01297">
    <property type="entry name" value="D-aminoacylase"/>
    <property type="match status" value="1"/>
</dbReference>
<dbReference type="AlphaFoldDB" id="A0A923MBP3"/>
<comment type="caution">
    <text evidence="3">The sequence shown here is derived from an EMBL/GenBank/DDBJ whole genome shotgun (WGS) entry which is preliminary data.</text>
</comment>
<evidence type="ECO:0000256" key="1">
    <source>
        <dbReference type="SAM" id="SignalP"/>
    </source>
</evidence>
<evidence type="ECO:0000313" key="3">
    <source>
        <dbReference type="EMBL" id="MBC5766379.1"/>
    </source>
</evidence>
<dbReference type="Gene3D" id="3.30.1490.130">
    <property type="entry name" value="D-aminoacylase. Domain 3"/>
    <property type="match status" value="1"/>
</dbReference>
<reference evidence="3" key="1">
    <citation type="submission" date="2020-08" db="EMBL/GenBank/DDBJ databases">
        <title>Ramlibacter sp. GTP1 16S ribosomal RNA gene genome sequencing and assembly.</title>
        <authorList>
            <person name="Kang M."/>
        </authorList>
    </citation>
    <scope>NUCLEOTIDE SEQUENCE</scope>
    <source>
        <strain evidence="3">GTP1</strain>
    </source>
</reference>
<dbReference type="InterPro" id="IPR013108">
    <property type="entry name" value="Amidohydro_3"/>
</dbReference>
<keyword evidence="4" id="KW-1185">Reference proteome</keyword>
<dbReference type="InterPro" id="IPR011059">
    <property type="entry name" value="Metal-dep_hydrolase_composite"/>
</dbReference>
<dbReference type="PANTHER" id="PTHR11647:SF1">
    <property type="entry name" value="COLLAPSIN RESPONSE MEDIATOR PROTEIN"/>
    <property type="match status" value="1"/>
</dbReference>
<dbReference type="InterPro" id="IPR050378">
    <property type="entry name" value="Metallo-dep_Hydrolases_sf"/>
</dbReference>
<dbReference type="EMBL" id="JACORU010000006">
    <property type="protein sequence ID" value="MBC5766379.1"/>
    <property type="molecule type" value="Genomic_DNA"/>
</dbReference>
<organism evidence="3 4">
    <name type="scientific">Ramlibacter albus</name>
    <dbReference type="NCBI Taxonomy" id="2079448"/>
    <lineage>
        <taxon>Bacteria</taxon>
        <taxon>Pseudomonadati</taxon>
        <taxon>Pseudomonadota</taxon>
        <taxon>Betaproteobacteria</taxon>
        <taxon>Burkholderiales</taxon>
        <taxon>Comamonadaceae</taxon>
        <taxon>Ramlibacter</taxon>
    </lineage>
</organism>
<dbReference type="SUPFAM" id="SSF51556">
    <property type="entry name" value="Metallo-dependent hydrolases"/>
    <property type="match status" value="1"/>
</dbReference>
<dbReference type="Gene3D" id="2.30.40.10">
    <property type="entry name" value="Urease, subunit C, domain 1"/>
    <property type="match status" value="1"/>
</dbReference>
<feature type="chain" id="PRO_5037712752" evidence="1">
    <location>
        <begin position="21"/>
        <end position="523"/>
    </location>
</feature>
<evidence type="ECO:0000259" key="2">
    <source>
        <dbReference type="Pfam" id="PF07969"/>
    </source>
</evidence>
<sequence length="523" mass="55217">MSFARVLSVALFGCALAAHAATFDLLIRGGTVVDGSGAPGRTADIGIQQDRIAFIGDAAREGHEGRRVLQAGGLAVAPGFIDPHTHAFRDLVNAGGNANLPYLLQGITTVFIGNDGIVLESDGNELGRIGPTLARLESMGVGTNVAMLLGHNIVRSRVLGFANRAPTAAELDAMKQLVDEGMREGAFGFSTGLTYTPGVFSETAELVELSKVAAARGGLYDSHIRDEGNFRVGLIPSVQEVLRIGREAKIPVHISHIKALGVDVWGKSAEVIALMKAARAEGVDATASQYPYTASATHIIPGLFPGWAREGGNDKLLERMKDPATRQRIAADIDKNLAQRNGPAAQTINGPRNPAYAGKNLEAIAKELGVAPAEAAMRIVEDGGAGIISYNMSDRDLDAFMVQDFVVGGSDGGAGHPRRAGTFARRIGEYVTRRKLLTLPQAVHMASARTAEIFGVKERGLLKTGNFADIVVFDPATYADGATYAQPDLPPTGVRWVVVNGRVAVEDGRHVPGVLAGRSLRKN</sequence>
<accession>A0A923MBP3</accession>
<keyword evidence="1" id="KW-0732">Signal</keyword>
<dbReference type="Gene3D" id="3.20.20.140">
    <property type="entry name" value="Metal-dependent hydrolases"/>
    <property type="match status" value="1"/>
</dbReference>
<dbReference type="SUPFAM" id="SSF51338">
    <property type="entry name" value="Composite domain of metallo-dependent hydrolases"/>
    <property type="match status" value="1"/>
</dbReference>